<feature type="binding site" evidence="6">
    <location>
        <begin position="10"/>
        <end position="38"/>
    </location>
    <ligand>
        <name>NADP(+)</name>
        <dbReference type="ChEBI" id="CHEBI:58349"/>
    </ligand>
</feature>
<evidence type="ECO:0000256" key="2">
    <source>
        <dbReference type="ARBA" id="ARBA00023002"/>
    </source>
</evidence>
<name>A0A670JT95_PODMU</name>
<dbReference type="CDD" id="cd09806">
    <property type="entry name" value="type1_17beta-HSD-like_SDR_c"/>
    <property type="match status" value="1"/>
</dbReference>
<dbReference type="Pfam" id="PF00106">
    <property type="entry name" value="adh_short"/>
    <property type="match status" value="1"/>
</dbReference>
<evidence type="ECO:0000256" key="7">
    <source>
        <dbReference type="RuleBase" id="RU000363"/>
    </source>
</evidence>
<evidence type="ECO:0000256" key="4">
    <source>
        <dbReference type="PIRNR" id="PIRNR000095"/>
    </source>
</evidence>
<reference evidence="8 9" key="1">
    <citation type="journal article" date="2019" name="Proc. Natl. Acad. Sci. U.S.A.">
        <title>Regulatory changes in pterin and carotenoid genes underlie balanced color polymorphisms in the wall lizard.</title>
        <authorList>
            <person name="Andrade P."/>
            <person name="Pinho C."/>
            <person name="Perez I de Lanuza G."/>
            <person name="Afonso S."/>
            <person name="Brejcha J."/>
            <person name="Rubin C.J."/>
            <person name="Wallerman O."/>
            <person name="Pereira P."/>
            <person name="Sabatino S.J."/>
            <person name="Bellati A."/>
            <person name="Pellitteri-Rosa D."/>
            <person name="Bosakova Z."/>
            <person name="Bunikis I."/>
            <person name="Carretero M.A."/>
            <person name="Feiner N."/>
            <person name="Marsik P."/>
            <person name="Pauperio F."/>
            <person name="Salvi D."/>
            <person name="Soler L."/>
            <person name="While G.M."/>
            <person name="Uller T."/>
            <person name="Font E."/>
            <person name="Andersson L."/>
            <person name="Carneiro M."/>
        </authorList>
    </citation>
    <scope>NUCLEOTIDE SEQUENCE</scope>
</reference>
<gene>
    <name evidence="8" type="primary">LOC114581409</name>
</gene>
<dbReference type="AlphaFoldDB" id="A0A670JT95"/>
<dbReference type="InterPro" id="IPR002347">
    <property type="entry name" value="SDR_fam"/>
</dbReference>
<feature type="binding site" evidence="6">
    <location>
        <position position="64"/>
    </location>
    <ligand>
        <name>NADP(+)</name>
        <dbReference type="ChEBI" id="CHEBI:58349"/>
    </ligand>
</feature>
<dbReference type="PANTHER" id="PTHR43391:SF72">
    <property type="entry name" value="RETINOL DEHYDROGENASE"/>
    <property type="match status" value="1"/>
</dbReference>
<dbReference type="GO" id="GO:0006703">
    <property type="term" value="P:estrogen biosynthetic process"/>
    <property type="evidence" value="ECO:0007669"/>
    <property type="project" value="InterPro"/>
</dbReference>
<evidence type="ECO:0000256" key="6">
    <source>
        <dbReference type="PIRSR" id="PIRSR000095-2"/>
    </source>
</evidence>
<dbReference type="InterPro" id="IPR036291">
    <property type="entry name" value="NAD(P)-bd_dom_sf"/>
</dbReference>
<dbReference type="PRINTS" id="PR00080">
    <property type="entry name" value="SDRFAMILY"/>
</dbReference>
<dbReference type="GO" id="GO:0004303">
    <property type="term" value="F:estradiol 17-beta-dehydrogenase [NAD(P)+] activity"/>
    <property type="evidence" value="ECO:0007669"/>
    <property type="project" value="InterPro"/>
</dbReference>
<dbReference type="PRINTS" id="PR00081">
    <property type="entry name" value="GDHRDH"/>
</dbReference>
<evidence type="ECO:0000313" key="8">
    <source>
        <dbReference type="Ensembl" id="ENSPMRP00000026679.1"/>
    </source>
</evidence>
<dbReference type="SUPFAM" id="SSF51735">
    <property type="entry name" value="NAD(P)-binding Rossmann-fold domains"/>
    <property type="match status" value="1"/>
</dbReference>
<sequence length="299" mass="32924">MAPKVVLITGCSSGIGLALAVKLAQDKQRRFKVIATMRNVAKKEKLETAAGAALNKTLEIKQLDVCDEKSIRSCVNSIPQRHIDILINNAGIGLIGPIECQTIEEMKAIMETNFFGVVRMIKEVLPDMKKRRSGHIVVISSVMGLQGIVFNDIYTASKFAIEGFCESLIIQALKFNIFVSLIEPGPVVTEFEMKVYEDAEKADYSQTDPETAEIFTNVYLKNSKAVFSSLGQTPEDVAEHTLKVITTAKPPFRHQTNAIYTPMTALKHADPTGALMTDSPALCLFACFNPCSPFELPHR</sequence>
<dbReference type="GeneTree" id="ENSGT00940000167399"/>
<protein>
    <submittedName>
        <fullName evidence="8">Retinol dehydrogenase 8-like</fullName>
    </submittedName>
</protein>
<organism evidence="8 9">
    <name type="scientific">Podarcis muralis</name>
    <name type="common">Wall lizard</name>
    <name type="synonym">Lacerta muralis</name>
    <dbReference type="NCBI Taxonomy" id="64176"/>
    <lineage>
        <taxon>Eukaryota</taxon>
        <taxon>Metazoa</taxon>
        <taxon>Chordata</taxon>
        <taxon>Craniata</taxon>
        <taxon>Vertebrata</taxon>
        <taxon>Euteleostomi</taxon>
        <taxon>Lepidosauria</taxon>
        <taxon>Squamata</taxon>
        <taxon>Bifurcata</taxon>
        <taxon>Unidentata</taxon>
        <taxon>Episquamata</taxon>
        <taxon>Laterata</taxon>
        <taxon>Lacertibaenia</taxon>
        <taxon>Lacertidae</taxon>
        <taxon>Podarcis</taxon>
    </lineage>
</organism>
<proteinExistence type="inferred from homology"/>
<feature type="binding site" evidence="6">
    <location>
        <position position="141"/>
    </location>
    <ligand>
        <name>substrate</name>
    </ligand>
</feature>
<dbReference type="Ensembl" id="ENSPMRT00000028301.1">
    <property type="protein sequence ID" value="ENSPMRP00000026679.1"/>
    <property type="gene ID" value="ENSPMRG00000017230.1"/>
</dbReference>
<dbReference type="Gene3D" id="3.40.50.720">
    <property type="entry name" value="NAD(P)-binding Rossmann-like Domain"/>
    <property type="match status" value="1"/>
</dbReference>
<dbReference type="GO" id="GO:0005829">
    <property type="term" value="C:cytosol"/>
    <property type="evidence" value="ECO:0007669"/>
    <property type="project" value="TreeGrafter"/>
</dbReference>
<keyword evidence="2" id="KW-0560">Oxidoreductase</keyword>
<evidence type="ECO:0000256" key="5">
    <source>
        <dbReference type="PIRSR" id="PIRSR000095-1"/>
    </source>
</evidence>
<accession>A0A670JT95</accession>
<comment type="similarity">
    <text evidence="1 4 7">Belongs to the short-chain dehydrogenases/reductases (SDR) family.</text>
</comment>
<feature type="binding site" evidence="6">
    <location>
        <position position="158"/>
    </location>
    <ligand>
        <name>NADP(+)</name>
        <dbReference type="ChEBI" id="CHEBI:58349"/>
    </ligand>
</feature>
<dbReference type="InterPro" id="IPR011348">
    <property type="entry name" value="17beta_DH"/>
</dbReference>
<reference evidence="8" key="3">
    <citation type="submission" date="2025-09" db="UniProtKB">
        <authorList>
            <consortium name="Ensembl"/>
        </authorList>
    </citation>
    <scope>IDENTIFICATION</scope>
</reference>
<feature type="active site" description="Proton acceptor" evidence="5">
    <location>
        <position position="154"/>
    </location>
</feature>
<dbReference type="PIRSF" id="PIRSF000095">
    <property type="entry name" value="17beta-HSD"/>
    <property type="match status" value="1"/>
</dbReference>
<reference evidence="8" key="2">
    <citation type="submission" date="2025-08" db="UniProtKB">
        <authorList>
            <consortium name="Ensembl"/>
        </authorList>
    </citation>
    <scope>IDENTIFICATION</scope>
</reference>
<evidence type="ECO:0000256" key="1">
    <source>
        <dbReference type="ARBA" id="ARBA00006484"/>
    </source>
</evidence>
<evidence type="ECO:0000313" key="9">
    <source>
        <dbReference type="Proteomes" id="UP000472272"/>
    </source>
</evidence>
<dbReference type="FunFam" id="3.40.50.720:FF:000323">
    <property type="entry name" value="Estradiol 17-beta-dehydrogenase 1"/>
    <property type="match status" value="1"/>
</dbReference>
<keyword evidence="3" id="KW-0443">Lipid metabolism</keyword>
<evidence type="ECO:0000256" key="3">
    <source>
        <dbReference type="ARBA" id="ARBA00023098"/>
    </source>
</evidence>
<dbReference type="PANTHER" id="PTHR43391">
    <property type="entry name" value="RETINOL DEHYDROGENASE-RELATED"/>
    <property type="match status" value="1"/>
</dbReference>
<dbReference type="Proteomes" id="UP000472272">
    <property type="component" value="Chromosome 13"/>
</dbReference>
<keyword evidence="9" id="KW-1185">Reference proteome</keyword>